<keyword evidence="3" id="KW-1185">Reference proteome</keyword>
<feature type="compositionally biased region" description="Pro residues" evidence="1">
    <location>
        <begin position="1"/>
        <end position="10"/>
    </location>
</feature>
<dbReference type="InParanoid" id="A0A674ITT5"/>
<feature type="region of interest" description="Disordered" evidence="1">
    <location>
        <begin position="1"/>
        <end position="123"/>
    </location>
</feature>
<accession>A0A674ITT5</accession>
<dbReference type="Proteomes" id="UP000472274">
    <property type="component" value="Unplaced"/>
</dbReference>
<evidence type="ECO:0000313" key="2">
    <source>
        <dbReference type="Ensembl" id="ENSTMTP00000011628.1"/>
    </source>
</evidence>
<name>A0A674ITT5_9SAUR</name>
<evidence type="ECO:0000256" key="1">
    <source>
        <dbReference type="SAM" id="MobiDB-lite"/>
    </source>
</evidence>
<organism evidence="2 3">
    <name type="scientific">Terrapene triunguis</name>
    <name type="common">Three-toed box turtle</name>
    <dbReference type="NCBI Taxonomy" id="2587831"/>
    <lineage>
        <taxon>Eukaryota</taxon>
        <taxon>Metazoa</taxon>
        <taxon>Chordata</taxon>
        <taxon>Craniata</taxon>
        <taxon>Vertebrata</taxon>
        <taxon>Euteleostomi</taxon>
        <taxon>Archelosauria</taxon>
        <taxon>Testudinata</taxon>
        <taxon>Testudines</taxon>
        <taxon>Cryptodira</taxon>
        <taxon>Durocryptodira</taxon>
        <taxon>Testudinoidea</taxon>
        <taxon>Emydidae</taxon>
        <taxon>Terrapene</taxon>
    </lineage>
</organism>
<feature type="compositionally biased region" description="Polar residues" evidence="1">
    <location>
        <begin position="60"/>
        <end position="73"/>
    </location>
</feature>
<dbReference type="AlphaFoldDB" id="A0A674ITT5"/>
<dbReference type="Ensembl" id="ENSTMTT00000012013.1">
    <property type="protein sequence ID" value="ENSTMTP00000011628.1"/>
    <property type="gene ID" value="ENSTMTG00000008415.1"/>
</dbReference>
<feature type="compositionally biased region" description="Pro residues" evidence="1">
    <location>
        <begin position="24"/>
        <end position="33"/>
    </location>
</feature>
<proteinExistence type="predicted"/>
<reference evidence="2" key="1">
    <citation type="submission" date="2025-08" db="UniProtKB">
        <authorList>
            <consortium name="Ensembl"/>
        </authorList>
    </citation>
    <scope>IDENTIFICATION</scope>
</reference>
<sequence>CRSPGSPPASPGSCCRCPGRQDPASPPGPPRPALSPGGHLRAAGAGRGQSGTASAPHPTAVSSPTHCGSSGTPSRAGGVNPHCTCDRQNRSRPVWGRAKRGQLESHIEMQPGAGNKNKVMQGG</sequence>
<evidence type="ECO:0000313" key="3">
    <source>
        <dbReference type="Proteomes" id="UP000472274"/>
    </source>
</evidence>
<reference evidence="2" key="2">
    <citation type="submission" date="2025-09" db="UniProtKB">
        <authorList>
            <consortium name="Ensembl"/>
        </authorList>
    </citation>
    <scope>IDENTIFICATION</scope>
</reference>
<protein>
    <submittedName>
        <fullName evidence="2">Uncharacterized protein</fullName>
    </submittedName>
</protein>
<feature type="compositionally biased region" description="Low complexity" evidence="1">
    <location>
        <begin position="34"/>
        <end position="44"/>
    </location>
</feature>